<dbReference type="AlphaFoldDB" id="A0A845L3B5"/>
<evidence type="ECO:0000259" key="8">
    <source>
        <dbReference type="PROSITE" id="PS51747"/>
    </source>
</evidence>
<dbReference type="GO" id="GO:0005737">
    <property type="term" value="C:cytoplasm"/>
    <property type="evidence" value="ECO:0007669"/>
    <property type="project" value="TreeGrafter"/>
</dbReference>
<comment type="caution">
    <text evidence="9">The sequence shown here is derived from an EMBL/GenBank/DDBJ whole genome shotgun (WGS) entry which is preliminary data.</text>
</comment>
<dbReference type="PIRSF" id="PIRSF006019">
    <property type="entry name" value="dCMP_deaminase"/>
    <property type="match status" value="1"/>
</dbReference>
<evidence type="ECO:0000256" key="7">
    <source>
        <dbReference type="PIRSR" id="PIRSR006019-2"/>
    </source>
</evidence>
<dbReference type="PANTHER" id="PTHR11086:SF18">
    <property type="entry name" value="DEOXYCYTIDYLATE DEAMINASE"/>
    <property type="match status" value="1"/>
</dbReference>
<feature type="binding site" evidence="7">
    <location>
        <position position="69"/>
    </location>
    <ligand>
        <name>Zn(2+)</name>
        <dbReference type="ChEBI" id="CHEBI:29105"/>
        <note>catalytic</note>
    </ligand>
</feature>
<sequence>MRKDWDSYFIDIAFAVSSRSTCPRRSVGAVIVKDKRIKATGYNGSPANLPHCADEGCYMLNNHCVRTIHAEVNAIMECSPEERKDATIYVTDRPCAECSKVIISSGITRVVFARDYHTDHDWFKMAPWIEVIHLPRQKAINEAPTA</sequence>
<dbReference type="InterPro" id="IPR016473">
    <property type="entry name" value="dCMP_deaminase"/>
</dbReference>
<evidence type="ECO:0000256" key="2">
    <source>
        <dbReference type="ARBA" id="ARBA00006576"/>
    </source>
</evidence>
<dbReference type="InterPro" id="IPR016193">
    <property type="entry name" value="Cytidine_deaminase-like"/>
</dbReference>
<evidence type="ECO:0000313" key="9">
    <source>
        <dbReference type="EMBL" id="MZP30763.1"/>
    </source>
</evidence>
<comment type="similarity">
    <text evidence="2">Belongs to the cytidine and deoxycytidylate deaminase family.</text>
</comment>
<evidence type="ECO:0000256" key="5">
    <source>
        <dbReference type="ARBA" id="ARBA00022833"/>
    </source>
</evidence>
<dbReference type="PROSITE" id="PS51747">
    <property type="entry name" value="CYT_DCMP_DEAMINASES_2"/>
    <property type="match status" value="1"/>
</dbReference>
<proteinExistence type="inferred from homology"/>
<name>A0A845L3B5_9FIRM</name>
<organism evidence="9 10">
    <name type="scientific">Heliomicrobium undosum</name>
    <dbReference type="NCBI Taxonomy" id="121734"/>
    <lineage>
        <taxon>Bacteria</taxon>
        <taxon>Bacillati</taxon>
        <taxon>Bacillota</taxon>
        <taxon>Clostridia</taxon>
        <taxon>Eubacteriales</taxon>
        <taxon>Heliobacteriaceae</taxon>
        <taxon>Heliomicrobium</taxon>
    </lineage>
</organism>
<feature type="binding site" evidence="7">
    <location>
        <position position="98"/>
    </location>
    <ligand>
        <name>Zn(2+)</name>
        <dbReference type="ChEBI" id="CHEBI:29105"/>
        <note>catalytic</note>
    </ligand>
</feature>
<feature type="active site" description="Proton donor" evidence="6">
    <location>
        <position position="71"/>
    </location>
</feature>
<keyword evidence="3 7" id="KW-0479">Metal-binding</keyword>
<feature type="domain" description="CMP/dCMP-type deaminase" evidence="8">
    <location>
        <begin position="4"/>
        <end position="130"/>
    </location>
</feature>
<evidence type="ECO:0000256" key="3">
    <source>
        <dbReference type="ARBA" id="ARBA00022723"/>
    </source>
</evidence>
<dbReference type="InterPro" id="IPR015517">
    <property type="entry name" value="dCMP_deaminase-rel"/>
</dbReference>
<dbReference type="InterPro" id="IPR035105">
    <property type="entry name" value="Deoxycytidylate_deaminase_dom"/>
</dbReference>
<keyword evidence="4" id="KW-0378">Hydrolase</keyword>
<protein>
    <submittedName>
        <fullName evidence="9">Deaminase</fullName>
    </submittedName>
</protein>
<reference evidence="9 10" key="1">
    <citation type="submission" date="2020-01" db="EMBL/GenBank/DDBJ databases">
        <title>Whole-genome sequence of Heliobacterium undosum DSM 13378.</title>
        <authorList>
            <person name="Kyndt J.A."/>
            <person name="Meyer T.E."/>
        </authorList>
    </citation>
    <scope>NUCLEOTIDE SEQUENCE [LARGE SCALE GENOMIC DNA]</scope>
    <source>
        <strain evidence="9 10">DSM 13378</strain>
    </source>
</reference>
<accession>A0A845L3B5</accession>
<keyword evidence="5 7" id="KW-0862">Zinc</keyword>
<gene>
    <name evidence="9" type="ORF">GTO91_13675</name>
</gene>
<evidence type="ECO:0000313" key="10">
    <source>
        <dbReference type="Proteomes" id="UP000463470"/>
    </source>
</evidence>
<dbReference type="Proteomes" id="UP000463470">
    <property type="component" value="Unassembled WGS sequence"/>
</dbReference>
<keyword evidence="10" id="KW-1185">Reference proteome</keyword>
<feature type="binding site" evidence="7">
    <location>
        <position position="95"/>
    </location>
    <ligand>
        <name>Zn(2+)</name>
        <dbReference type="ChEBI" id="CHEBI:29105"/>
        <note>catalytic</note>
    </ligand>
</feature>
<dbReference type="InterPro" id="IPR002125">
    <property type="entry name" value="CMP_dCMP_dom"/>
</dbReference>
<dbReference type="GO" id="GO:0004132">
    <property type="term" value="F:dCMP deaminase activity"/>
    <property type="evidence" value="ECO:0007669"/>
    <property type="project" value="InterPro"/>
</dbReference>
<evidence type="ECO:0000256" key="4">
    <source>
        <dbReference type="ARBA" id="ARBA00022801"/>
    </source>
</evidence>
<dbReference type="Pfam" id="PF00383">
    <property type="entry name" value="dCMP_cyt_deam_1"/>
    <property type="match status" value="1"/>
</dbReference>
<evidence type="ECO:0000256" key="6">
    <source>
        <dbReference type="PIRSR" id="PIRSR006019-1"/>
    </source>
</evidence>
<dbReference type="GO" id="GO:0006220">
    <property type="term" value="P:pyrimidine nucleotide metabolic process"/>
    <property type="evidence" value="ECO:0007669"/>
    <property type="project" value="InterPro"/>
</dbReference>
<comment type="cofactor">
    <cofactor evidence="1 7">
        <name>Zn(2+)</name>
        <dbReference type="ChEBI" id="CHEBI:29105"/>
    </cofactor>
</comment>
<evidence type="ECO:0000256" key="1">
    <source>
        <dbReference type="ARBA" id="ARBA00001947"/>
    </source>
</evidence>
<dbReference type="RefSeq" id="WP_161259287.1">
    <property type="nucleotide sequence ID" value="NZ_WXEY01000018.1"/>
</dbReference>
<dbReference type="PANTHER" id="PTHR11086">
    <property type="entry name" value="DEOXYCYTIDYLATE DEAMINASE-RELATED"/>
    <property type="match status" value="1"/>
</dbReference>
<dbReference type="InterPro" id="IPR016192">
    <property type="entry name" value="APOBEC/CMP_deaminase_Zn-bd"/>
</dbReference>
<dbReference type="CDD" id="cd01286">
    <property type="entry name" value="deoxycytidylate_deaminase"/>
    <property type="match status" value="1"/>
</dbReference>
<dbReference type="OrthoDB" id="9788517at2"/>
<dbReference type="EMBL" id="WXEY01000018">
    <property type="protein sequence ID" value="MZP30763.1"/>
    <property type="molecule type" value="Genomic_DNA"/>
</dbReference>
<dbReference type="PROSITE" id="PS00903">
    <property type="entry name" value="CYT_DCMP_DEAMINASES_1"/>
    <property type="match status" value="1"/>
</dbReference>
<dbReference type="GO" id="GO:0008270">
    <property type="term" value="F:zinc ion binding"/>
    <property type="evidence" value="ECO:0007669"/>
    <property type="project" value="InterPro"/>
</dbReference>
<dbReference type="Gene3D" id="3.40.140.10">
    <property type="entry name" value="Cytidine Deaminase, domain 2"/>
    <property type="match status" value="1"/>
</dbReference>
<dbReference type="SUPFAM" id="SSF53927">
    <property type="entry name" value="Cytidine deaminase-like"/>
    <property type="match status" value="1"/>
</dbReference>